<feature type="domain" description="DH" evidence="5">
    <location>
        <begin position="1"/>
        <end position="98"/>
    </location>
</feature>
<dbReference type="Gene3D" id="1.20.900.10">
    <property type="entry name" value="Dbl homology (DH) domain"/>
    <property type="match status" value="1"/>
</dbReference>
<feature type="region of interest" description="Disordered" evidence="3">
    <location>
        <begin position="795"/>
        <end position="843"/>
    </location>
</feature>
<proteinExistence type="predicted"/>
<dbReference type="InterPro" id="IPR011993">
    <property type="entry name" value="PH-like_dom_sf"/>
</dbReference>
<evidence type="ECO:0000313" key="8">
    <source>
        <dbReference type="Proteomes" id="UP000308267"/>
    </source>
</evidence>
<keyword evidence="8" id="KW-1185">Reference proteome</keyword>
<feature type="compositionally biased region" description="Polar residues" evidence="3">
    <location>
        <begin position="284"/>
        <end position="309"/>
    </location>
</feature>
<organism evidence="7 8">
    <name type="scientific">Opisthorchis felineus</name>
    <dbReference type="NCBI Taxonomy" id="147828"/>
    <lineage>
        <taxon>Eukaryota</taxon>
        <taxon>Metazoa</taxon>
        <taxon>Spiralia</taxon>
        <taxon>Lophotrochozoa</taxon>
        <taxon>Platyhelminthes</taxon>
        <taxon>Trematoda</taxon>
        <taxon>Digenea</taxon>
        <taxon>Opisthorchiida</taxon>
        <taxon>Opisthorchiata</taxon>
        <taxon>Opisthorchiidae</taxon>
        <taxon>Opisthorchis</taxon>
    </lineage>
</organism>
<feature type="region of interest" description="Disordered" evidence="3">
    <location>
        <begin position="1082"/>
        <end position="1144"/>
    </location>
</feature>
<dbReference type="PROSITE" id="PS50010">
    <property type="entry name" value="DH_2"/>
    <property type="match status" value="1"/>
</dbReference>
<feature type="compositionally biased region" description="Low complexity" evidence="3">
    <location>
        <begin position="252"/>
        <end position="265"/>
    </location>
</feature>
<dbReference type="Gene3D" id="1.20.870.10">
    <property type="entry name" value="Son of sevenless (SoS) protein Chain: S domain 1"/>
    <property type="match status" value="2"/>
</dbReference>
<dbReference type="PROSITE" id="PS50009">
    <property type="entry name" value="RASGEF_CAT"/>
    <property type="match status" value="1"/>
</dbReference>
<feature type="compositionally biased region" description="Polar residues" evidence="3">
    <location>
        <begin position="671"/>
        <end position="682"/>
    </location>
</feature>
<dbReference type="GO" id="GO:0005085">
    <property type="term" value="F:guanyl-nucleotide exchange factor activity"/>
    <property type="evidence" value="ECO:0007669"/>
    <property type="project" value="UniProtKB-KW"/>
</dbReference>
<dbReference type="SUPFAM" id="SSF50729">
    <property type="entry name" value="PH domain-like"/>
    <property type="match status" value="1"/>
</dbReference>
<sequence>MVGIYQEYVRNHHYSLQVLAEYKQRQEFTQMLKRLEEKPMCEGRSIESFLTYPMHQIPRYIITLHELLAHTPHDHVDRKKLEYAMSKLEQISHIMHDEVSETENIRKNLAIERMIVDGCELLLDVNQVFVRQGTLIQVICDKPRSSRSRLGNFGGSAREKKEAVRQVFLFTNHLLITARTNNGRLRLVKNYGKISLIECTLVEDTSASLLNADDDGPPLSEQTMGNVGRRSLEPFSPAARAPVPMSASNNFATTPAKDSTSTTTANMSGSQVCHKPPIRADSGPLTSGLASSRRLTPSDNVTRHSSGSALSGCPSGPTTRSWAGSTTVVPHRHSTSLCTAPTESDSCVRTGAGSTPDTNVVNSLPTSSGFPSIPTVPLIHRLSSNFGVLSSSTAAPINSSGNDKADYGNLDFRLIWEPKNGQPTSIWLVASTLQEKAAWCSDISQCIEQLHYGDILNSAQSDVSSVTMPQSVRSDPRLFKDDVDIKFSHTLNSCKVPQIRYATVDRLLDRLTDARFLSIDFLNTFLLTYRVFTTGLTVIWALKQVLANPEMEGAASTVLLQHQPTQVSINTSTLIYSPNVSQEGRSPSAFRFSDAAMPGRLPVLQEKISLQEEDQPKEDESRPKTASPVQSTHSCLPELRLKAPIIKRRPFNLPSRPMSASESPNPASPEGTISATLLDSQRMSRSEINYGTEKDAKNISGNLDTADLAERPRTLSSCSSPPPLIPRSPIFSGIFNIRDDPPLQLPNLSELVGPTKRDSTKRETAPLSPVGNTTLDGVLSKGHTRLAPLASCELVTDDPEGTNTADRARDRSYGGVQNVDEIKEKTETVSNSESTRQRRRSHSAECFPVGFDRILLAESVCEGDSDKHIRTKSEDAWDSTDSQLSPNNENEPDPISTPSPEMDASRTKASRGIVAIHKEFYDGLQSTERKSLCQVSQSDETHRLVENYLNQTIAPPCREHTNEGQKSTKPKLSSNTQHPASDIQAHHNLPKNQSDAAVSLAVRSNSGLPVNLSPITEGLDLATKLIREDRENKGACQTLAKSTMLAALRCPVGLVRIRQGEERAQPKENPVMTMLNGNCTVHDTVQSSPSSPRNSHEQLSGQSVKTINSVTQKTTGKCGDQSGRDSKGDKVSKNKNSDDQPLERELQKRFIGSTKIIAGAVCGTEEPVSPHMLAGSCNKTVDLRPERIDSLPFRTSVGQVYNANIDYARGSVVSWSGAVSNVDEPKRPSVFSCPDPEVMSPRNSTFQGTIGDTITPMRARAGTVVTSSRRSKRRSSNTAAAQAFAVATAGSACPLAAAGIMGLGPNLTRTALRFTAGTASAAAANVGYKTVACTLATTSAGTATVGGPTTATTLSSLSNTSPGSFQFNGRASATGVFGSTSAAVQNSAASINGTSNNLTQAPQNNIDQQTRRSMMMATASCLRVLNVVRHWITKFPDDFDGDALLKQEMKSLLESLVTCPQLLPNDQKAAGQLLRQMLCDQLVENRINLDSILTPTQVPSEKNFDTLSALDISEQLTLLDFQIFRSIRSEELLNQSWMKPNKEEKAKHVLLVCKRFNEVSRLVVSEIVSRTELNDRVMCIDKWVQIANICRCLQNYNGVLQICAALVNSSVYRLRRTWERVSKQTKQSIDRLQMLVASDGRFKSMREALHRCDPPCIPYLGMYLTDLSFIEEGALNVTENNLVNFCKMRMIAHVIREIQQYHQTPYLITHRREVTDYLLDPTRLLDEEQTYQASLTIEPRQSINRQSSTVCN</sequence>
<feature type="compositionally biased region" description="Polar residues" evidence="3">
    <location>
        <begin position="964"/>
        <end position="979"/>
    </location>
</feature>
<dbReference type="InterPro" id="IPR001895">
    <property type="entry name" value="RASGEF_cat_dom"/>
</dbReference>
<dbReference type="InterPro" id="IPR035899">
    <property type="entry name" value="DBL_dom_sf"/>
</dbReference>
<dbReference type="OrthoDB" id="10254377at2759"/>
<dbReference type="SUPFAM" id="SSF48065">
    <property type="entry name" value="DBL homology domain (DH-domain)"/>
    <property type="match status" value="1"/>
</dbReference>
<evidence type="ECO:0008006" key="9">
    <source>
        <dbReference type="Google" id="ProtNLM"/>
    </source>
</evidence>
<feature type="region of interest" description="Disordered" evidence="3">
    <location>
        <begin position="646"/>
        <end position="682"/>
    </location>
</feature>
<evidence type="ECO:0000313" key="7">
    <source>
        <dbReference type="EMBL" id="TGZ67618.1"/>
    </source>
</evidence>
<dbReference type="PROSITE" id="PS00720">
    <property type="entry name" value="RASGEF"/>
    <property type="match status" value="1"/>
</dbReference>
<reference evidence="7 8" key="1">
    <citation type="journal article" date="2019" name="BMC Genomics">
        <title>New insights from Opisthorchis felineus genome: update on genomics of the epidemiologically important liver flukes.</title>
        <authorList>
            <person name="Ershov N.I."/>
            <person name="Mordvinov V.A."/>
            <person name="Prokhortchouk E.B."/>
            <person name="Pakharukova M.Y."/>
            <person name="Gunbin K.V."/>
            <person name="Ustyantsev K."/>
            <person name="Genaev M.A."/>
            <person name="Blinov A.G."/>
            <person name="Mazur A."/>
            <person name="Boulygina E."/>
            <person name="Tsygankova S."/>
            <person name="Khrameeva E."/>
            <person name="Chekanov N."/>
            <person name="Fan G."/>
            <person name="Xiao A."/>
            <person name="Zhang H."/>
            <person name="Xu X."/>
            <person name="Yang H."/>
            <person name="Solovyev V."/>
            <person name="Lee S.M."/>
            <person name="Liu X."/>
            <person name="Afonnikov D.A."/>
            <person name="Skryabin K.G."/>
        </authorList>
    </citation>
    <scope>NUCLEOTIDE SEQUENCE [LARGE SCALE GENOMIC DNA]</scope>
    <source>
        <strain evidence="7">AK-0245</strain>
        <tissue evidence="7">Whole organism</tissue>
    </source>
</reference>
<feature type="compositionally biased region" description="Basic and acidic residues" evidence="3">
    <location>
        <begin position="1122"/>
        <end position="1144"/>
    </location>
</feature>
<dbReference type="InterPro" id="IPR023578">
    <property type="entry name" value="Ras_GEF_dom_sf"/>
</dbReference>
<feature type="compositionally biased region" description="Basic and acidic residues" evidence="3">
    <location>
        <begin position="755"/>
        <end position="764"/>
    </location>
</feature>
<feature type="region of interest" description="Disordered" evidence="3">
    <location>
        <begin position="340"/>
        <end position="360"/>
    </location>
</feature>
<gene>
    <name evidence="7" type="ORF">CRM22_004696</name>
</gene>
<dbReference type="STRING" id="147828.A0A4S2M1A3"/>
<feature type="region of interest" description="Disordered" evidence="3">
    <location>
        <begin position="954"/>
        <end position="982"/>
    </location>
</feature>
<feature type="compositionally biased region" description="Polar residues" evidence="3">
    <location>
        <begin position="1082"/>
        <end position="1115"/>
    </location>
</feature>
<accession>A0A4S2M1A3</accession>
<evidence type="ECO:0000256" key="2">
    <source>
        <dbReference type="PROSITE-ProRule" id="PRU00168"/>
    </source>
</evidence>
<dbReference type="GO" id="GO:0005886">
    <property type="term" value="C:plasma membrane"/>
    <property type="evidence" value="ECO:0007669"/>
    <property type="project" value="TreeGrafter"/>
</dbReference>
<dbReference type="SMART" id="SM00147">
    <property type="entry name" value="RasGEF"/>
    <property type="match status" value="1"/>
</dbReference>
<dbReference type="SUPFAM" id="SSF48366">
    <property type="entry name" value="Ras GEF"/>
    <property type="match status" value="1"/>
</dbReference>
<feature type="domain" description="Ras-GEF" evidence="4">
    <location>
        <begin position="1508"/>
        <end position="1740"/>
    </location>
</feature>
<evidence type="ECO:0000259" key="4">
    <source>
        <dbReference type="PROSITE" id="PS50009"/>
    </source>
</evidence>
<dbReference type="Pfam" id="PF00618">
    <property type="entry name" value="RasGEF_N"/>
    <property type="match status" value="1"/>
</dbReference>
<protein>
    <recommendedName>
        <fullName evidence="9">Ras-GEF domain-containing protein</fullName>
    </recommendedName>
</protein>
<feature type="compositionally biased region" description="Polar residues" evidence="3">
    <location>
        <begin position="316"/>
        <end position="325"/>
    </location>
</feature>
<evidence type="ECO:0000259" key="5">
    <source>
        <dbReference type="PROSITE" id="PS50010"/>
    </source>
</evidence>
<name>A0A4S2M1A3_OPIFE</name>
<dbReference type="Pfam" id="PF00621">
    <property type="entry name" value="RhoGEF"/>
    <property type="match status" value="1"/>
</dbReference>
<dbReference type="PROSITE" id="PS50212">
    <property type="entry name" value="RASGEF_NTER"/>
    <property type="match status" value="1"/>
</dbReference>
<feature type="domain" description="N-terminal Ras-GEF" evidence="6">
    <location>
        <begin position="495"/>
        <end position="633"/>
    </location>
</feature>
<dbReference type="Pfam" id="PF00617">
    <property type="entry name" value="RasGEF"/>
    <property type="match status" value="1"/>
</dbReference>
<feature type="region of interest" description="Disordered" evidence="3">
    <location>
        <begin position="240"/>
        <end position="325"/>
    </location>
</feature>
<dbReference type="InterPro" id="IPR000651">
    <property type="entry name" value="Ras-like_Gua-exchang_fac_N"/>
</dbReference>
<dbReference type="InterPro" id="IPR036964">
    <property type="entry name" value="RASGEF_cat_dom_sf"/>
</dbReference>
<feature type="compositionally biased region" description="Polar residues" evidence="3">
    <location>
        <begin position="879"/>
        <end position="889"/>
    </location>
</feature>
<evidence type="ECO:0000256" key="3">
    <source>
        <dbReference type="SAM" id="MobiDB-lite"/>
    </source>
</evidence>
<dbReference type="CDD" id="cd00155">
    <property type="entry name" value="RasGEF"/>
    <property type="match status" value="1"/>
</dbReference>
<dbReference type="Proteomes" id="UP000308267">
    <property type="component" value="Unassembled WGS sequence"/>
</dbReference>
<feature type="region of interest" description="Disordered" evidence="3">
    <location>
        <begin position="871"/>
        <end position="908"/>
    </location>
</feature>
<dbReference type="PANTHER" id="PTHR23113:SF99">
    <property type="entry name" value="RASGEF DOMAIN-CONTAINING PROTEIN"/>
    <property type="match status" value="1"/>
</dbReference>
<dbReference type="PANTHER" id="PTHR23113">
    <property type="entry name" value="GUANINE NUCLEOTIDE EXCHANGE FACTOR"/>
    <property type="match status" value="1"/>
</dbReference>
<dbReference type="Gene3D" id="2.30.29.30">
    <property type="entry name" value="Pleckstrin-homology domain (PH domain)/Phosphotyrosine-binding domain (PTB)"/>
    <property type="match status" value="1"/>
</dbReference>
<dbReference type="InterPro" id="IPR019804">
    <property type="entry name" value="Ras_G-nucl-exch_fac_CS"/>
</dbReference>
<dbReference type="InterPro" id="IPR000219">
    <property type="entry name" value="DH_dom"/>
</dbReference>
<dbReference type="Gene3D" id="1.10.840.10">
    <property type="entry name" value="Ras guanine-nucleotide exchange factors catalytic domain"/>
    <property type="match status" value="1"/>
</dbReference>
<dbReference type="EMBL" id="SJOL01006408">
    <property type="protein sequence ID" value="TGZ67618.1"/>
    <property type="molecule type" value="Genomic_DNA"/>
</dbReference>
<comment type="caution">
    <text evidence="7">The sequence shown here is derived from an EMBL/GenBank/DDBJ whole genome shotgun (WGS) entry which is preliminary data.</text>
</comment>
<evidence type="ECO:0000259" key="6">
    <source>
        <dbReference type="PROSITE" id="PS50212"/>
    </source>
</evidence>
<keyword evidence="1 2" id="KW-0344">Guanine-nucleotide releasing factor</keyword>
<feature type="region of interest" description="Disordered" evidence="3">
    <location>
        <begin position="611"/>
        <end position="634"/>
    </location>
</feature>
<evidence type="ECO:0000256" key="1">
    <source>
        <dbReference type="ARBA" id="ARBA00022658"/>
    </source>
</evidence>
<dbReference type="InterPro" id="IPR008937">
    <property type="entry name" value="Ras-like_GEF"/>
</dbReference>
<feature type="region of interest" description="Disordered" evidence="3">
    <location>
        <begin position="751"/>
        <end position="778"/>
    </location>
</feature>
<feature type="compositionally biased region" description="Low complexity" evidence="3">
    <location>
        <begin position="657"/>
        <end position="670"/>
    </location>
</feature>
<dbReference type="GO" id="GO:0007265">
    <property type="term" value="P:Ras protein signal transduction"/>
    <property type="evidence" value="ECO:0007669"/>
    <property type="project" value="TreeGrafter"/>
</dbReference>